<feature type="region of interest" description="Disordered" evidence="1">
    <location>
        <begin position="82"/>
        <end position="134"/>
    </location>
</feature>
<accession>A0A918KBL5</accession>
<proteinExistence type="predicted"/>
<reference evidence="2" key="2">
    <citation type="submission" date="2020-09" db="EMBL/GenBank/DDBJ databases">
        <authorList>
            <person name="Sun Q."/>
            <person name="Ohkuma M."/>
        </authorList>
    </citation>
    <scope>NUCLEOTIDE SEQUENCE</scope>
    <source>
        <strain evidence="2">JCM 4956</strain>
    </source>
</reference>
<protein>
    <submittedName>
        <fullName evidence="2">Uncharacterized protein</fullName>
    </submittedName>
</protein>
<name>A0A918KBL5_9ACTN</name>
<feature type="compositionally biased region" description="Low complexity" evidence="1">
    <location>
        <begin position="101"/>
        <end position="113"/>
    </location>
</feature>
<organism evidence="2 3">
    <name type="scientific">Streptomyces fructofermentans</name>
    <dbReference type="NCBI Taxonomy" id="152141"/>
    <lineage>
        <taxon>Bacteria</taxon>
        <taxon>Bacillati</taxon>
        <taxon>Actinomycetota</taxon>
        <taxon>Actinomycetes</taxon>
        <taxon>Kitasatosporales</taxon>
        <taxon>Streptomycetaceae</taxon>
        <taxon>Streptomyces</taxon>
    </lineage>
</organism>
<evidence type="ECO:0000313" key="2">
    <source>
        <dbReference type="EMBL" id="GGX57079.1"/>
    </source>
</evidence>
<evidence type="ECO:0000256" key="1">
    <source>
        <dbReference type="SAM" id="MobiDB-lite"/>
    </source>
</evidence>
<dbReference type="EMBL" id="BMWD01000007">
    <property type="protein sequence ID" value="GGX57079.1"/>
    <property type="molecule type" value="Genomic_DNA"/>
</dbReference>
<feature type="compositionally biased region" description="Low complexity" evidence="1">
    <location>
        <begin position="1"/>
        <end position="10"/>
    </location>
</feature>
<feature type="compositionally biased region" description="Basic and acidic residues" evidence="1">
    <location>
        <begin position="33"/>
        <end position="59"/>
    </location>
</feature>
<keyword evidence="3" id="KW-1185">Reference proteome</keyword>
<comment type="caution">
    <text evidence="2">The sequence shown here is derived from an EMBL/GenBank/DDBJ whole genome shotgun (WGS) entry which is preliminary data.</text>
</comment>
<gene>
    <name evidence="2" type="ORF">GCM10010515_25760</name>
</gene>
<dbReference type="Proteomes" id="UP000645555">
    <property type="component" value="Unassembled WGS sequence"/>
</dbReference>
<sequence length="134" mass="14358">MDPADSSDMPDPIEPMDSEEPMEPIDRALPTEPMDRTEPTEPTDRSESCDHRESEEPSAARDGSCFMESLCREKAPLAPCRERWGPRTTRVPARPVPGPPGVRTGGRARVTVADGGPGPGSLVRAGGRGRGPGR</sequence>
<evidence type="ECO:0000313" key="3">
    <source>
        <dbReference type="Proteomes" id="UP000645555"/>
    </source>
</evidence>
<reference evidence="2" key="1">
    <citation type="journal article" date="2014" name="Int. J. Syst. Evol. Microbiol.">
        <title>Complete genome sequence of Corynebacterium casei LMG S-19264T (=DSM 44701T), isolated from a smear-ripened cheese.</title>
        <authorList>
            <consortium name="US DOE Joint Genome Institute (JGI-PGF)"/>
            <person name="Walter F."/>
            <person name="Albersmeier A."/>
            <person name="Kalinowski J."/>
            <person name="Ruckert C."/>
        </authorList>
    </citation>
    <scope>NUCLEOTIDE SEQUENCE</scope>
    <source>
        <strain evidence="2">JCM 4956</strain>
    </source>
</reference>
<dbReference type="AlphaFoldDB" id="A0A918KBL5"/>
<feature type="region of interest" description="Disordered" evidence="1">
    <location>
        <begin position="1"/>
        <end position="64"/>
    </location>
</feature>
<feature type="compositionally biased region" description="Acidic residues" evidence="1">
    <location>
        <begin position="14"/>
        <end position="23"/>
    </location>
</feature>